<evidence type="ECO:0000259" key="1">
    <source>
        <dbReference type="Pfam" id="PF10022"/>
    </source>
</evidence>
<proteinExistence type="predicted"/>
<keyword evidence="4" id="KW-1185">Reference proteome</keyword>
<dbReference type="InterPro" id="IPR049237">
    <property type="entry name" value="DUF2264_C"/>
</dbReference>
<evidence type="ECO:0000259" key="2">
    <source>
        <dbReference type="Pfam" id="PF20938"/>
    </source>
</evidence>
<evidence type="ECO:0000313" key="3">
    <source>
        <dbReference type="EMBL" id="KAK3305110.1"/>
    </source>
</evidence>
<sequence length="504" mass="56888">MSCDVALKNTDYWAELSRFSDNRFQTRFDLVRAVAALLRPLRQYRSPGKARIRFAAGTGAGFSETAAQLEGFARPLWVVSSLLLESESRTSTESNADAEVHGLELQAWLEGLVNGTNPASPEYWCDVGDFDQRMVEMESISFALLIAPEKFAPRQPLARDRPAGWLRQVNGRDMPENNWRWFRVFVNLALVKAFGVPMEEVREPIERDLALLDSFYLGKGWSSDGPWGDERKQADYYSGSFALQFAQMLYVRLSDGFDDKRAERYKAQASQFASGFWRYFDTNGAAIPFGRSLTYRYAFAAFWAAVAFADVPLPPPLSHPGVIKGLLLRHLRWWSKHPDIFNPDGTHNIGYTYPNMYMSENYNSPQSVYWCLKSLIVLHLPNHHPFWTAPELPHPLAANLSLRSSTLSTVAPLHPPHHILCNPPERHFLLSAGQCTKRDHKAREAKYGKFTYSCAFAFSVPTGPLLEQLAPDSTMCLSRDGGESWKVAWEPYDVPSGDRGGTSS</sequence>
<accession>A0AAJ0GSH1</accession>
<feature type="domain" description="DUF2264" evidence="1">
    <location>
        <begin position="26"/>
        <end position="393"/>
    </location>
</feature>
<evidence type="ECO:0000313" key="4">
    <source>
        <dbReference type="Proteomes" id="UP001273166"/>
    </source>
</evidence>
<reference evidence="3" key="2">
    <citation type="submission" date="2023-06" db="EMBL/GenBank/DDBJ databases">
        <authorList>
            <consortium name="Lawrence Berkeley National Laboratory"/>
            <person name="Mondo S.J."/>
            <person name="Hensen N."/>
            <person name="Bonometti L."/>
            <person name="Westerberg I."/>
            <person name="Brannstrom I.O."/>
            <person name="Guillou S."/>
            <person name="Cros-Aarteil S."/>
            <person name="Calhoun S."/>
            <person name="Haridas S."/>
            <person name="Kuo A."/>
            <person name="Pangilinan J."/>
            <person name="Riley R."/>
            <person name="Labutti K."/>
            <person name="Andreopoulos B."/>
            <person name="Lipzen A."/>
            <person name="Chen C."/>
            <person name="Yanf M."/>
            <person name="Daum C."/>
            <person name="Ng V."/>
            <person name="Clum A."/>
            <person name="Steindorff A."/>
            <person name="Ohm R."/>
            <person name="Martin F."/>
            <person name="Silar P."/>
            <person name="Natvig D."/>
            <person name="Lalanne C."/>
            <person name="Gautier V."/>
            <person name="Ament-Velasquez S.L."/>
            <person name="Kruys A."/>
            <person name="Hutchinson M.I."/>
            <person name="Powell A.J."/>
            <person name="Barry K."/>
            <person name="Miller A.N."/>
            <person name="Grigoriev I.V."/>
            <person name="Debuchy R."/>
            <person name="Gladieux P."/>
            <person name="Thoren M.H."/>
            <person name="Johannesson H."/>
        </authorList>
    </citation>
    <scope>NUCLEOTIDE SEQUENCE</scope>
    <source>
        <strain evidence="3">CBS 333.67</strain>
    </source>
</reference>
<dbReference type="EMBL" id="JAUDZG010000004">
    <property type="protein sequence ID" value="KAK3305110.1"/>
    <property type="molecule type" value="Genomic_DNA"/>
</dbReference>
<feature type="domain" description="DUF2264" evidence="2">
    <location>
        <begin position="409"/>
        <end position="488"/>
    </location>
</feature>
<dbReference type="Proteomes" id="UP001273166">
    <property type="component" value="Unassembled WGS sequence"/>
</dbReference>
<dbReference type="GeneID" id="87885075"/>
<organism evidence="3 4">
    <name type="scientific">Chaetomium strumarium</name>
    <dbReference type="NCBI Taxonomy" id="1170767"/>
    <lineage>
        <taxon>Eukaryota</taxon>
        <taxon>Fungi</taxon>
        <taxon>Dikarya</taxon>
        <taxon>Ascomycota</taxon>
        <taxon>Pezizomycotina</taxon>
        <taxon>Sordariomycetes</taxon>
        <taxon>Sordariomycetidae</taxon>
        <taxon>Sordariales</taxon>
        <taxon>Chaetomiaceae</taxon>
        <taxon>Chaetomium</taxon>
    </lineage>
</organism>
<gene>
    <name evidence="3" type="ORF">B0T15DRAFT_484833</name>
</gene>
<dbReference type="Pfam" id="PF10022">
    <property type="entry name" value="DUF2264"/>
    <property type="match status" value="1"/>
</dbReference>
<dbReference type="AlphaFoldDB" id="A0AAJ0GSH1"/>
<name>A0AAJ0GSH1_9PEZI</name>
<dbReference type="PIRSF" id="PIRSF014753">
    <property type="entry name" value="UCP014753"/>
    <property type="match status" value="1"/>
</dbReference>
<dbReference type="RefSeq" id="XP_062720890.1">
    <property type="nucleotide sequence ID" value="XM_062866246.1"/>
</dbReference>
<reference evidence="3" key="1">
    <citation type="journal article" date="2023" name="Mol. Phylogenet. Evol.">
        <title>Genome-scale phylogeny and comparative genomics of the fungal order Sordariales.</title>
        <authorList>
            <person name="Hensen N."/>
            <person name="Bonometti L."/>
            <person name="Westerberg I."/>
            <person name="Brannstrom I.O."/>
            <person name="Guillou S."/>
            <person name="Cros-Aarteil S."/>
            <person name="Calhoun S."/>
            <person name="Haridas S."/>
            <person name="Kuo A."/>
            <person name="Mondo S."/>
            <person name="Pangilinan J."/>
            <person name="Riley R."/>
            <person name="LaButti K."/>
            <person name="Andreopoulos B."/>
            <person name="Lipzen A."/>
            <person name="Chen C."/>
            <person name="Yan M."/>
            <person name="Daum C."/>
            <person name="Ng V."/>
            <person name="Clum A."/>
            <person name="Steindorff A."/>
            <person name="Ohm R.A."/>
            <person name="Martin F."/>
            <person name="Silar P."/>
            <person name="Natvig D.O."/>
            <person name="Lalanne C."/>
            <person name="Gautier V."/>
            <person name="Ament-Velasquez S.L."/>
            <person name="Kruys A."/>
            <person name="Hutchinson M.I."/>
            <person name="Powell A.J."/>
            <person name="Barry K."/>
            <person name="Miller A.N."/>
            <person name="Grigoriev I.V."/>
            <person name="Debuchy R."/>
            <person name="Gladieux P."/>
            <person name="Hiltunen Thoren M."/>
            <person name="Johannesson H."/>
        </authorList>
    </citation>
    <scope>NUCLEOTIDE SEQUENCE</scope>
    <source>
        <strain evidence="3">CBS 333.67</strain>
    </source>
</reference>
<comment type="caution">
    <text evidence="3">The sequence shown here is derived from an EMBL/GenBank/DDBJ whole genome shotgun (WGS) entry which is preliminary data.</text>
</comment>
<dbReference type="PANTHER" id="PTHR35339:SF2">
    <property type="entry name" value="DUF2264 DOMAIN-CONTAINING PROTEIN-RELATED"/>
    <property type="match status" value="1"/>
</dbReference>
<evidence type="ECO:0008006" key="5">
    <source>
        <dbReference type="Google" id="ProtNLM"/>
    </source>
</evidence>
<dbReference type="Pfam" id="PF20938">
    <property type="entry name" value="DUF2264_C"/>
    <property type="match status" value="1"/>
</dbReference>
<dbReference type="PANTHER" id="PTHR35339">
    <property type="entry name" value="LINALOOL DEHYDRATASE_ISOMERASE DOMAIN-CONTAINING PROTEIN"/>
    <property type="match status" value="1"/>
</dbReference>
<dbReference type="InterPro" id="IPR049349">
    <property type="entry name" value="DUF2264_N"/>
</dbReference>
<dbReference type="InterPro" id="IPR016624">
    <property type="entry name" value="UCP014753"/>
</dbReference>
<protein>
    <recommendedName>
        <fullName evidence="5">DUF2264 domain-containing protein</fullName>
    </recommendedName>
</protein>